<reference evidence="1" key="1">
    <citation type="submission" date="2018-02" db="EMBL/GenBank/DDBJ databases">
        <title>Rhizophora mucronata_Transcriptome.</title>
        <authorList>
            <person name="Meera S.P."/>
            <person name="Sreeshan A."/>
            <person name="Augustine A."/>
        </authorList>
    </citation>
    <scope>NUCLEOTIDE SEQUENCE</scope>
    <source>
        <tissue evidence="1">Leaf</tissue>
    </source>
</reference>
<sequence length="47" mass="5559">MPFIILEIGLQLLRLLYPPSNPNKDTTSIHFLYLCTLNLQNWSENHF</sequence>
<dbReference type="AlphaFoldDB" id="A0A2P2QWV1"/>
<protein>
    <submittedName>
        <fullName evidence="1">Uncharacterized protein</fullName>
    </submittedName>
</protein>
<dbReference type="EMBL" id="GGEC01090964">
    <property type="protein sequence ID" value="MBX71448.1"/>
    <property type="molecule type" value="Transcribed_RNA"/>
</dbReference>
<proteinExistence type="predicted"/>
<accession>A0A2P2QWV1</accession>
<evidence type="ECO:0000313" key="1">
    <source>
        <dbReference type="EMBL" id="MBX71448.1"/>
    </source>
</evidence>
<organism evidence="1">
    <name type="scientific">Rhizophora mucronata</name>
    <name type="common">Asiatic mangrove</name>
    <dbReference type="NCBI Taxonomy" id="61149"/>
    <lineage>
        <taxon>Eukaryota</taxon>
        <taxon>Viridiplantae</taxon>
        <taxon>Streptophyta</taxon>
        <taxon>Embryophyta</taxon>
        <taxon>Tracheophyta</taxon>
        <taxon>Spermatophyta</taxon>
        <taxon>Magnoliopsida</taxon>
        <taxon>eudicotyledons</taxon>
        <taxon>Gunneridae</taxon>
        <taxon>Pentapetalae</taxon>
        <taxon>rosids</taxon>
        <taxon>fabids</taxon>
        <taxon>Malpighiales</taxon>
        <taxon>Rhizophoraceae</taxon>
        <taxon>Rhizophora</taxon>
    </lineage>
</organism>
<name>A0A2P2QWV1_RHIMU</name>